<dbReference type="InterPro" id="IPR052421">
    <property type="entry name" value="PCW_Enzyme_Inhibitor"/>
</dbReference>
<dbReference type="FunFam" id="1.20.140.40:FF:000008">
    <property type="entry name" value="Invertase/pectin methylesterase inhibitor family protein"/>
    <property type="match status" value="1"/>
</dbReference>
<evidence type="ECO:0000313" key="6">
    <source>
        <dbReference type="EMBL" id="EOA22205.1"/>
    </source>
</evidence>
<dbReference type="InterPro" id="IPR006501">
    <property type="entry name" value="Pectinesterase_inhib_dom"/>
</dbReference>
<dbReference type="CDD" id="cd15797">
    <property type="entry name" value="PMEI"/>
    <property type="match status" value="1"/>
</dbReference>
<dbReference type="PANTHER" id="PTHR36710">
    <property type="entry name" value="PECTINESTERASE INHIBITOR-LIKE"/>
    <property type="match status" value="1"/>
</dbReference>
<organism evidence="6 7">
    <name type="scientific">Capsella rubella</name>
    <dbReference type="NCBI Taxonomy" id="81985"/>
    <lineage>
        <taxon>Eukaryota</taxon>
        <taxon>Viridiplantae</taxon>
        <taxon>Streptophyta</taxon>
        <taxon>Embryophyta</taxon>
        <taxon>Tracheophyta</taxon>
        <taxon>Spermatophyta</taxon>
        <taxon>Magnoliopsida</taxon>
        <taxon>eudicotyledons</taxon>
        <taxon>Gunneridae</taxon>
        <taxon>Pentapetalae</taxon>
        <taxon>rosids</taxon>
        <taxon>malvids</taxon>
        <taxon>Brassicales</taxon>
        <taxon>Brassicaceae</taxon>
        <taxon>Camelineae</taxon>
        <taxon>Capsella</taxon>
    </lineage>
</organism>
<evidence type="ECO:0000256" key="3">
    <source>
        <dbReference type="ARBA" id="ARBA00038471"/>
    </source>
</evidence>
<keyword evidence="2" id="KW-1015">Disulfide bond</keyword>
<evidence type="ECO:0000256" key="4">
    <source>
        <dbReference type="SAM" id="SignalP"/>
    </source>
</evidence>
<dbReference type="InterPro" id="IPR034086">
    <property type="entry name" value="PMEI_plant"/>
</dbReference>
<dbReference type="Gene3D" id="1.20.140.40">
    <property type="entry name" value="Invertase/pectin methylesterase inhibitor family protein"/>
    <property type="match status" value="1"/>
</dbReference>
<evidence type="ECO:0000259" key="5">
    <source>
        <dbReference type="SMART" id="SM00856"/>
    </source>
</evidence>
<evidence type="ECO:0000256" key="2">
    <source>
        <dbReference type="ARBA" id="ARBA00023157"/>
    </source>
</evidence>
<sequence length="184" mass="20311">MAIPCVKRNILLLLLPLLVLLSITPLSSSLSPSDKVTNILLHQLCSTPPIFRDFCISWLSSDPRTFTLDVNGLLSSIIQKTQTVGNNNLAAMQHSSRSTPDPTLRMPYRYCVTDYESAVNSIDTATTKDYRSTSIAAAKAFVSISVCEANLNGRENVPSDVIQRNVVFKRMCNIVRVFSDLLTS</sequence>
<gene>
    <name evidence="6" type="ORF">CARUB_v10002788mg</name>
</gene>
<feature type="domain" description="Pectinesterase inhibitor" evidence="5">
    <location>
        <begin position="36"/>
        <end position="178"/>
    </location>
</feature>
<dbReference type="Pfam" id="PF04043">
    <property type="entry name" value="PMEI"/>
    <property type="match status" value="1"/>
</dbReference>
<dbReference type="PANTHER" id="PTHR36710:SF4">
    <property type="entry name" value="PLANT INVERTASE_PECTIN METHYLESTERASE INHIBITOR SUPERFAMILY PROTEIN"/>
    <property type="match status" value="1"/>
</dbReference>
<dbReference type="OrthoDB" id="1042963at2759"/>
<dbReference type="GO" id="GO:0046910">
    <property type="term" value="F:pectinesterase inhibitor activity"/>
    <property type="evidence" value="ECO:0007669"/>
    <property type="project" value="InterPro"/>
</dbReference>
<dbReference type="Proteomes" id="UP000029121">
    <property type="component" value="Unassembled WGS sequence"/>
</dbReference>
<dbReference type="SMART" id="SM00856">
    <property type="entry name" value="PMEI"/>
    <property type="match status" value="1"/>
</dbReference>
<protein>
    <recommendedName>
        <fullName evidence="5">Pectinesterase inhibitor domain-containing protein</fullName>
    </recommendedName>
</protein>
<feature type="chain" id="PRO_5004341701" description="Pectinesterase inhibitor domain-containing protein" evidence="4">
    <location>
        <begin position="30"/>
        <end position="184"/>
    </location>
</feature>
<evidence type="ECO:0000313" key="7">
    <source>
        <dbReference type="Proteomes" id="UP000029121"/>
    </source>
</evidence>
<feature type="signal peptide" evidence="4">
    <location>
        <begin position="1"/>
        <end position="29"/>
    </location>
</feature>
<accession>R0HB17</accession>
<keyword evidence="7" id="KW-1185">Reference proteome</keyword>
<comment type="similarity">
    <text evidence="3">Belongs to the PMEI family.</text>
</comment>
<dbReference type="KEGG" id="crb:17881923"/>
<proteinExistence type="inferred from homology"/>
<evidence type="ECO:0000256" key="1">
    <source>
        <dbReference type="ARBA" id="ARBA00022729"/>
    </source>
</evidence>
<name>R0HB17_9BRAS</name>
<reference evidence="7" key="1">
    <citation type="journal article" date="2013" name="Nat. Genet.">
        <title>The Capsella rubella genome and the genomic consequences of rapid mating system evolution.</title>
        <authorList>
            <person name="Slotte T."/>
            <person name="Hazzouri K.M."/>
            <person name="Agren J.A."/>
            <person name="Koenig D."/>
            <person name="Maumus F."/>
            <person name="Guo Y.L."/>
            <person name="Steige K."/>
            <person name="Platts A.E."/>
            <person name="Escobar J.S."/>
            <person name="Newman L.K."/>
            <person name="Wang W."/>
            <person name="Mandakova T."/>
            <person name="Vello E."/>
            <person name="Smith L.M."/>
            <person name="Henz S.R."/>
            <person name="Steffen J."/>
            <person name="Takuno S."/>
            <person name="Brandvain Y."/>
            <person name="Coop G."/>
            <person name="Andolfatto P."/>
            <person name="Hu T.T."/>
            <person name="Blanchette M."/>
            <person name="Clark R.M."/>
            <person name="Quesneville H."/>
            <person name="Nordborg M."/>
            <person name="Gaut B.S."/>
            <person name="Lysak M.A."/>
            <person name="Jenkins J."/>
            <person name="Grimwood J."/>
            <person name="Chapman J."/>
            <person name="Prochnik S."/>
            <person name="Shu S."/>
            <person name="Rokhsar D."/>
            <person name="Schmutz J."/>
            <person name="Weigel D."/>
            <person name="Wright S.I."/>
        </authorList>
    </citation>
    <scope>NUCLEOTIDE SEQUENCE [LARGE SCALE GENOMIC DNA]</scope>
    <source>
        <strain evidence="7">cv. Monte Gargano</strain>
    </source>
</reference>
<dbReference type="NCBIfam" id="TIGR01614">
    <property type="entry name" value="PME_inhib"/>
    <property type="match status" value="1"/>
</dbReference>
<dbReference type="InterPro" id="IPR035513">
    <property type="entry name" value="Invertase/methylesterase_inhib"/>
</dbReference>
<keyword evidence="1 4" id="KW-0732">Signal</keyword>
<dbReference type="SUPFAM" id="SSF101148">
    <property type="entry name" value="Plant invertase/pectin methylesterase inhibitor"/>
    <property type="match status" value="1"/>
</dbReference>
<dbReference type="EMBL" id="KB870810">
    <property type="protein sequence ID" value="EOA22205.1"/>
    <property type="molecule type" value="Genomic_DNA"/>
</dbReference>
<dbReference type="AlphaFoldDB" id="R0HB17"/>